<dbReference type="InterPro" id="IPR012340">
    <property type="entry name" value="NA-bd_OB-fold"/>
</dbReference>
<feature type="compositionally biased region" description="Polar residues" evidence="4">
    <location>
        <begin position="28"/>
        <end position="37"/>
    </location>
</feature>
<dbReference type="Gene3D" id="2.40.50.140">
    <property type="entry name" value="Nucleic acid-binding proteins"/>
    <property type="match status" value="1"/>
</dbReference>
<dbReference type="PANTHER" id="PTHR11586">
    <property type="entry name" value="TRNA-AMINOACYLATION COFACTOR ARC1 FAMILY MEMBER"/>
    <property type="match status" value="1"/>
</dbReference>
<dbReference type="Proteomes" id="UP001530293">
    <property type="component" value="Unassembled WGS sequence"/>
</dbReference>
<keyword evidence="2 3" id="KW-0694">RNA-binding</keyword>
<evidence type="ECO:0000259" key="5">
    <source>
        <dbReference type="PROSITE" id="PS50886"/>
    </source>
</evidence>
<dbReference type="AlphaFoldDB" id="A0ABD3M1Y6"/>
<name>A0ABD3M1Y6_9STRA</name>
<feature type="compositionally biased region" description="Low complexity" evidence="4">
    <location>
        <begin position="38"/>
        <end position="74"/>
    </location>
</feature>
<dbReference type="GO" id="GO:0000049">
    <property type="term" value="F:tRNA binding"/>
    <property type="evidence" value="ECO:0007669"/>
    <property type="project" value="UniProtKB-UniRule"/>
</dbReference>
<evidence type="ECO:0000256" key="2">
    <source>
        <dbReference type="ARBA" id="ARBA00022884"/>
    </source>
</evidence>
<dbReference type="Pfam" id="PF01588">
    <property type="entry name" value="tRNA_bind"/>
    <property type="match status" value="1"/>
</dbReference>
<evidence type="ECO:0000256" key="4">
    <source>
        <dbReference type="SAM" id="MobiDB-lite"/>
    </source>
</evidence>
<evidence type="ECO:0000313" key="7">
    <source>
        <dbReference type="Proteomes" id="UP001530293"/>
    </source>
</evidence>
<feature type="domain" description="TRNA-binding" evidence="5">
    <location>
        <begin position="79"/>
        <end position="183"/>
    </location>
</feature>
<dbReference type="PANTHER" id="PTHR11586:SF33">
    <property type="entry name" value="AMINOACYL TRNA SYNTHASE COMPLEX-INTERACTING MULTIFUNCTIONAL PROTEIN 1"/>
    <property type="match status" value="1"/>
</dbReference>
<organism evidence="6 7">
    <name type="scientific">Discostella pseudostelligera</name>
    <dbReference type="NCBI Taxonomy" id="259834"/>
    <lineage>
        <taxon>Eukaryota</taxon>
        <taxon>Sar</taxon>
        <taxon>Stramenopiles</taxon>
        <taxon>Ochrophyta</taxon>
        <taxon>Bacillariophyta</taxon>
        <taxon>Coscinodiscophyceae</taxon>
        <taxon>Thalassiosirophycidae</taxon>
        <taxon>Stephanodiscales</taxon>
        <taxon>Stephanodiscaceae</taxon>
        <taxon>Discostella</taxon>
    </lineage>
</organism>
<accession>A0ABD3M1Y6</accession>
<keyword evidence="1 3" id="KW-0820">tRNA-binding</keyword>
<dbReference type="InterPro" id="IPR002547">
    <property type="entry name" value="tRNA-bd_dom"/>
</dbReference>
<gene>
    <name evidence="6" type="ORF">ACHAWU_004440</name>
</gene>
<comment type="caution">
    <text evidence="6">The sequence shown here is derived from an EMBL/GenBank/DDBJ whole genome shotgun (WGS) entry which is preliminary data.</text>
</comment>
<reference evidence="6 7" key="1">
    <citation type="submission" date="2024-10" db="EMBL/GenBank/DDBJ databases">
        <title>Updated reference genomes for cyclostephanoid diatoms.</title>
        <authorList>
            <person name="Roberts W.R."/>
            <person name="Alverson A.J."/>
        </authorList>
    </citation>
    <scope>NUCLEOTIDE SEQUENCE [LARGE SCALE GENOMIC DNA]</scope>
    <source>
        <strain evidence="6 7">AJA232-27</strain>
    </source>
</reference>
<dbReference type="EMBL" id="JALLBG020000243">
    <property type="protein sequence ID" value="KAL3758049.1"/>
    <property type="molecule type" value="Genomic_DNA"/>
</dbReference>
<feature type="region of interest" description="Disordered" evidence="4">
    <location>
        <begin position="1"/>
        <end position="82"/>
    </location>
</feature>
<dbReference type="InterPro" id="IPR051270">
    <property type="entry name" value="Tyrosine-tRNA_ligase_regulator"/>
</dbReference>
<evidence type="ECO:0000256" key="3">
    <source>
        <dbReference type="PROSITE-ProRule" id="PRU00209"/>
    </source>
</evidence>
<dbReference type="SUPFAM" id="SSF50249">
    <property type="entry name" value="Nucleic acid-binding proteins"/>
    <property type="match status" value="1"/>
</dbReference>
<dbReference type="PROSITE" id="PS50886">
    <property type="entry name" value="TRBD"/>
    <property type="match status" value="1"/>
</dbReference>
<proteinExistence type="predicted"/>
<keyword evidence="7" id="KW-1185">Reference proteome</keyword>
<feature type="compositionally biased region" description="Low complexity" evidence="4">
    <location>
        <begin position="10"/>
        <end position="24"/>
    </location>
</feature>
<sequence length="243" mass="25843">MKLSLKKSEGNASSSANTKKAAGGVTVKQIQAQNQKPNSPASTVSSSGSGSSSRFSFSNPFSKSSSTKATTAATGPPPPITSLDIRVGRVTKVWAHEKDAKLYCFEIDIGTKDGPRQIASSLRSHMYEKDLNERMVLVVCNTKKQKLSGFASHGMILCATNRDKSVIKLVDVPIDAKIGERVVVPGHASGEPVAEKKVEKVVEKIAPYLRTSQYGVPVYCGKPLSTSAGVCTSPVKDGFVLEN</sequence>
<evidence type="ECO:0000313" key="6">
    <source>
        <dbReference type="EMBL" id="KAL3758049.1"/>
    </source>
</evidence>
<evidence type="ECO:0000256" key="1">
    <source>
        <dbReference type="ARBA" id="ARBA00022555"/>
    </source>
</evidence>
<protein>
    <recommendedName>
        <fullName evidence="5">tRNA-binding domain-containing protein</fullName>
    </recommendedName>
</protein>